<feature type="region of interest" description="Uridylyltransferase" evidence="7">
    <location>
        <begin position="1"/>
        <end position="320"/>
    </location>
</feature>
<evidence type="ECO:0000256" key="1">
    <source>
        <dbReference type="ARBA" id="ARBA00022679"/>
    </source>
</evidence>
<dbReference type="AlphaFoldDB" id="A0A4R3JSE1"/>
<dbReference type="Gene3D" id="3.30.70.260">
    <property type="match status" value="1"/>
</dbReference>
<evidence type="ECO:0000256" key="7">
    <source>
        <dbReference type="HAMAP-Rule" id="MF_00277"/>
    </source>
</evidence>
<comment type="function">
    <text evidence="7">Modifies, by uridylylation and deuridylylation, the PII regulatory proteins (GlnB and homologs), in response to the nitrogen status of the cell that GlnD senses through the glutamine level. Under low glutamine levels, catalyzes the conversion of the PII proteins and UTP to PII-UMP and PPi, while under higher glutamine levels, GlnD hydrolyzes PII-UMP to PII and UMP (deuridylylation). Thus, controls uridylylation state and activity of the PII proteins, and plays an important role in the regulation of nitrogen metabolism.</text>
</comment>
<keyword evidence="3" id="KW-0677">Repeat</keyword>
<keyword evidence="11" id="KW-1185">Reference proteome</keyword>
<dbReference type="Proteomes" id="UP000295135">
    <property type="component" value="Unassembled WGS sequence"/>
</dbReference>
<accession>A0A4R3JSE1</accession>
<organism evidence="10 11">
    <name type="scientific">Sulfuritortus calidifontis</name>
    <dbReference type="NCBI Taxonomy" id="1914471"/>
    <lineage>
        <taxon>Bacteria</taxon>
        <taxon>Pseudomonadati</taxon>
        <taxon>Pseudomonadota</taxon>
        <taxon>Betaproteobacteria</taxon>
        <taxon>Nitrosomonadales</taxon>
        <taxon>Thiobacillaceae</taxon>
        <taxon>Sulfuritortus</taxon>
    </lineage>
</organism>
<dbReference type="Pfam" id="PF01966">
    <property type="entry name" value="HD"/>
    <property type="match status" value="1"/>
</dbReference>
<keyword evidence="5 7" id="KW-0460">Magnesium</keyword>
<dbReference type="SUPFAM" id="SSF81593">
    <property type="entry name" value="Nucleotidyltransferase substrate binding subunit/domain"/>
    <property type="match status" value="1"/>
</dbReference>
<dbReference type="EC" id="3.1.4.-" evidence="7"/>
<dbReference type="HAMAP" id="MF_00277">
    <property type="entry name" value="PII_uridylyl_transf"/>
    <property type="match status" value="1"/>
</dbReference>
<evidence type="ECO:0000259" key="9">
    <source>
        <dbReference type="PROSITE" id="PS51831"/>
    </source>
</evidence>
<gene>
    <name evidence="7" type="primary">glnD</name>
    <name evidence="10" type="ORF">EDC61_11748</name>
</gene>
<evidence type="ECO:0000256" key="6">
    <source>
        <dbReference type="ARBA" id="ARBA00023268"/>
    </source>
</evidence>
<dbReference type="InterPro" id="IPR013546">
    <property type="entry name" value="PII_UdlTrfase/GS_AdlTrfase"/>
</dbReference>
<dbReference type="InterPro" id="IPR002912">
    <property type="entry name" value="ACT_dom"/>
</dbReference>
<dbReference type="InterPro" id="IPR010043">
    <property type="entry name" value="UTase/UR"/>
</dbReference>
<comment type="catalytic activity">
    <reaction evidence="7">
        <text>[protein-PII]-L-tyrosine + UTP = [protein-PII]-uridylyl-L-tyrosine + diphosphate</text>
        <dbReference type="Rhea" id="RHEA:13673"/>
        <dbReference type="Rhea" id="RHEA-COMP:12147"/>
        <dbReference type="Rhea" id="RHEA-COMP:12148"/>
        <dbReference type="ChEBI" id="CHEBI:33019"/>
        <dbReference type="ChEBI" id="CHEBI:46398"/>
        <dbReference type="ChEBI" id="CHEBI:46858"/>
        <dbReference type="ChEBI" id="CHEBI:90602"/>
        <dbReference type="EC" id="2.7.7.59"/>
    </reaction>
</comment>
<name>A0A4R3JSE1_9PROT</name>
<comment type="caution">
    <text evidence="10">The sequence shown here is derived from an EMBL/GenBank/DDBJ whole genome shotgun (WGS) entry which is preliminary data.</text>
</comment>
<reference evidence="10 11" key="1">
    <citation type="submission" date="2019-03" db="EMBL/GenBank/DDBJ databases">
        <title>Genomic Encyclopedia of Type Strains, Phase IV (KMG-IV): sequencing the most valuable type-strain genomes for metagenomic binning, comparative biology and taxonomic classification.</title>
        <authorList>
            <person name="Goeker M."/>
        </authorList>
    </citation>
    <scope>NUCLEOTIDE SEQUENCE [LARGE SCALE GENOMIC DNA]</scope>
    <source>
        <strain evidence="10 11">DSM 103923</strain>
    </source>
</reference>
<dbReference type="SUPFAM" id="SSF81301">
    <property type="entry name" value="Nucleotidyltransferase"/>
    <property type="match status" value="1"/>
</dbReference>
<evidence type="ECO:0000313" key="10">
    <source>
        <dbReference type="EMBL" id="TCS70143.1"/>
    </source>
</evidence>
<dbReference type="PIRSF" id="PIRSF006288">
    <property type="entry name" value="PII_uridyltransf"/>
    <property type="match status" value="1"/>
</dbReference>
<dbReference type="InterPro" id="IPR045865">
    <property type="entry name" value="ACT-like_dom_sf"/>
</dbReference>
<dbReference type="Pfam" id="PF08335">
    <property type="entry name" value="GlnD_UR_UTase"/>
    <property type="match status" value="1"/>
</dbReference>
<protein>
    <recommendedName>
        <fullName evidence="7">Bifunctional uridylyltransferase/uridylyl-removing enzyme</fullName>
        <shortName evidence="7">UTase/UR</shortName>
    </recommendedName>
    <alternativeName>
        <fullName evidence="7">Bifunctional [protein-PII] modification enzyme</fullName>
    </alternativeName>
    <alternativeName>
        <fullName evidence="7">Bifunctional nitrogen sensor protein</fullName>
    </alternativeName>
    <domain>
        <recommendedName>
            <fullName evidence="7">[Protein-PII] uridylyltransferase</fullName>
            <shortName evidence="7">PII uridylyltransferase</shortName>
            <shortName evidence="7">UTase</shortName>
            <ecNumber evidence="7">2.7.7.59</ecNumber>
        </recommendedName>
    </domain>
    <domain>
        <recommendedName>
            <fullName evidence="7">[Protein-PII]-UMP uridylyl-removing enzyme</fullName>
            <shortName evidence="7">UR</shortName>
            <ecNumber evidence="7">3.1.4.-</ecNumber>
        </recommendedName>
    </domain>
</protein>
<dbReference type="InterPro" id="IPR003607">
    <property type="entry name" value="HD/PDEase_dom"/>
</dbReference>
<comment type="caution">
    <text evidence="7">Lacks conserved residue(s) required for the propagation of feature annotation.</text>
</comment>
<dbReference type="PANTHER" id="PTHR47320:SF1">
    <property type="entry name" value="BIFUNCTIONAL URIDYLYLTRANSFERASE_URIDYLYL-REMOVING ENZYME"/>
    <property type="match status" value="1"/>
</dbReference>
<dbReference type="GO" id="GO:0006808">
    <property type="term" value="P:regulation of nitrogen utilization"/>
    <property type="evidence" value="ECO:0007669"/>
    <property type="project" value="UniProtKB-UniRule"/>
</dbReference>
<comment type="domain">
    <text evidence="7">Has four distinct domains: an N-terminal nucleotidyltransferase (NT) domain responsible for UTase activity, a central HD domain that encodes UR activity, and two C-terminal ACT domains that seem to have a role in glutamine sensing.</text>
</comment>
<dbReference type="InterPro" id="IPR006674">
    <property type="entry name" value="HD_domain"/>
</dbReference>
<evidence type="ECO:0000256" key="3">
    <source>
        <dbReference type="ARBA" id="ARBA00022737"/>
    </source>
</evidence>
<dbReference type="EC" id="2.7.7.59" evidence="7"/>
<keyword evidence="1 7" id="KW-0808">Transferase</keyword>
<dbReference type="EMBL" id="SLZY01000017">
    <property type="protein sequence ID" value="TCS70143.1"/>
    <property type="molecule type" value="Genomic_DNA"/>
</dbReference>
<keyword evidence="4 7" id="KW-0378">Hydrolase</keyword>
<evidence type="ECO:0000256" key="2">
    <source>
        <dbReference type="ARBA" id="ARBA00022695"/>
    </source>
</evidence>
<dbReference type="PROSITE" id="PS51671">
    <property type="entry name" value="ACT"/>
    <property type="match status" value="2"/>
</dbReference>
<feature type="domain" description="ACT" evidence="8">
    <location>
        <begin position="787"/>
        <end position="856"/>
    </location>
</feature>
<proteinExistence type="inferred from homology"/>
<dbReference type="PROSITE" id="PS51831">
    <property type="entry name" value="HD"/>
    <property type="match status" value="1"/>
</dbReference>
<dbReference type="CDD" id="cd05401">
    <property type="entry name" value="NT_GlnE_GlnD_like"/>
    <property type="match status" value="1"/>
</dbReference>
<dbReference type="OrthoDB" id="9758038at2"/>
<sequence length="856" mass="96628">MNTGPERLAHWRAELQAARDDLYRDYQSHRRPATLLAGLSQAVDQLLNEIWQAHALPGAAALVAVGGYGRAELYPQSDVDVLFLLDDRLGEADCACFEPLIALLWDVGLPIGHSVRRLSECLDESRKDITIQTNLLEARFLSGDRRLFRRFQQAFQQQLDPQAFLEGKLLEQGNRHGRFADRAMLLEPNLKESPGGLRDLHTVQWVSRALGLPWHLAGLAREGLLQPAEVRRLNAAVRLISRLRIQLHLAARRREDRLLFEYQEALALELGLAAKGPRRAAELLMQRYYQAAREISFANELLLGILRQRQRPIVEIAPIADAPGFLQRGNRLDLADEALYEHMPEAIFQTILVLQRHPELKGLTPNAYRALWRASQRIDAGFRRNPANRAAFLDILRQPRGVTQATRLLHRLGILGRYLPAFERITGQLQHDLVHIYPVDEHTLMVLRNLRRLALSEFAHEFPLAHRLMREFERPDLLYLAALFHDIAKGRGGDHSTLGTVDARRFGQAHGMAKADVELVAWLVREHLSLSRTAQKEDLSDPEVITAFARRCGSVERLTALYLLTMADIRATNPKIWNAWKDKLLRELYLASRRVLEGGAPVQDDIETKKEQARAALRLYGYETGVEQALWTKLDDVYFIRHEAQAIAWQTRRLLPLLRRGESIIVRARLAPIGEGAEVLVYAPDEAGLFARICGFFAGMQYTVLEAKVHTTRDGFALDSFLVMDEANRAVAYRDVLNYIEYELAASLRARPPLADLAGLRLSRRLKYFPIEPELALSPSDSGHSHVLSFTAGDRPGLLYDVARVLSRHQVELSSAKVNTLGGRAEDVFVLKGEALAEPGDRLALEKDLLAALQPA</sequence>
<dbReference type="SUPFAM" id="SSF109604">
    <property type="entry name" value="HD-domain/PDEase-like"/>
    <property type="match status" value="1"/>
</dbReference>
<dbReference type="NCBIfam" id="NF002837">
    <property type="entry name" value="PRK03059.1"/>
    <property type="match status" value="1"/>
</dbReference>
<dbReference type="NCBIfam" id="TIGR01693">
    <property type="entry name" value="UTase_glnD"/>
    <property type="match status" value="1"/>
</dbReference>
<dbReference type="SMART" id="SM00471">
    <property type="entry name" value="HDc"/>
    <property type="match status" value="1"/>
</dbReference>
<feature type="domain" description="HD" evidence="9">
    <location>
        <begin position="439"/>
        <end position="555"/>
    </location>
</feature>
<dbReference type="RefSeq" id="WP_126460716.1">
    <property type="nucleotide sequence ID" value="NZ_AP018721.1"/>
</dbReference>
<dbReference type="CDD" id="cd00077">
    <property type="entry name" value="HDc"/>
    <property type="match status" value="1"/>
</dbReference>
<evidence type="ECO:0000256" key="4">
    <source>
        <dbReference type="ARBA" id="ARBA00022801"/>
    </source>
</evidence>
<evidence type="ECO:0000313" key="11">
    <source>
        <dbReference type="Proteomes" id="UP000295135"/>
    </source>
</evidence>
<dbReference type="CDD" id="cd04899">
    <property type="entry name" value="ACT_ACR-UUR-like_2"/>
    <property type="match status" value="1"/>
</dbReference>
<keyword evidence="6 7" id="KW-0511">Multifunctional enzyme</keyword>
<dbReference type="GO" id="GO:0008081">
    <property type="term" value="F:phosphoric diester hydrolase activity"/>
    <property type="evidence" value="ECO:0007669"/>
    <property type="project" value="UniProtKB-UniRule"/>
</dbReference>
<dbReference type="CDD" id="cd04900">
    <property type="entry name" value="ACT_UUR-like_1"/>
    <property type="match status" value="1"/>
</dbReference>
<dbReference type="InterPro" id="IPR043519">
    <property type="entry name" value="NT_sf"/>
</dbReference>
<comment type="catalytic activity">
    <reaction evidence="7">
        <text>[protein-PII]-uridylyl-L-tyrosine + H2O = [protein-PII]-L-tyrosine + UMP + H(+)</text>
        <dbReference type="Rhea" id="RHEA:48600"/>
        <dbReference type="Rhea" id="RHEA-COMP:12147"/>
        <dbReference type="Rhea" id="RHEA-COMP:12148"/>
        <dbReference type="ChEBI" id="CHEBI:15377"/>
        <dbReference type="ChEBI" id="CHEBI:15378"/>
        <dbReference type="ChEBI" id="CHEBI:46858"/>
        <dbReference type="ChEBI" id="CHEBI:57865"/>
        <dbReference type="ChEBI" id="CHEBI:90602"/>
    </reaction>
</comment>
<evidence type="ECO:0000256" key="5">
    <source>
        <dbReference type="ARBA" id="ARBA00022842"/>
    </source>
</evidence>
<dbReference type="Pfam" id="PF01842">
    <property type="entry name" value="ACT"/>
    <property type="match status" value="1"/>
</dbReference>
<dbReference type="Gene3D" id="1.10.3210.10">
    <property type="entry name" value="Hypothetical protein af1432"/>
    <property type="match status" value="1"/>
</dbReference>
<evidence type="ECO:0000259" key="8">
    <source>
        <dbReference type="PROSITE" id="PS51671"/>
    </source>
</evidence>
<dbReference type="GO" id="GO:0008773">
    <property type="term" value="F:[protein-PII] uridylyltransferase activity"/>
    <property type="evidence" value="ECO:0007669"/>
    <property type="project" value="UniProtKB-UniRule"/>
</dbReference>
<comment type="similarity">
    <text evidence="7">Belongs to the GlnD family.</text>
</comment>
<dbReference type="SUPFAM" id="SSF55021">
    <property type="entry name" value="ACT-like"/>
    <property type="match status" value="2"/>
</dbReference>
<keyword evidence="2 7" id="KW-0548">Nucleotidyltransferase</keyword>
<feature type="domain" description="ACT" evidence="8">
    <location>
        <begin position="678"/>
        <end position="753"/>
    </location>
</feature>
<dbReference type="PANTHER" id="PTHR47320">
    <property type="entry name" value="BIFUNCTIONAL URIDYLYLTRANSFERASE/URIDYLYL-REMOVING ENZYME"/>
    <property type="match status" value="1"/>
</dbReference>
<comment type="activity regulation">
    <text evidence="7">Uridylyltransferase (UTase) activity is inhibited by glutamine, while glutamine activates uridylyl-removing (UR) activity.</text>
</comment>
<comment type="cofactor">
    <cofactor evidence="7">
        <name>Mg(2+)</name>
        <dbReference type="ChEBI" id="CHEBI:18420"/>
    </cofactor>
</comment>